<dbReference type="PANTHER" id="PTHR10909:SF250">
    <property type="entry name" value="PEROXISOMAL ACYL-COENZYME A OXIDASE 1"/>
    <property type="match status" value="1"/>
</dbReference>
<comment type="cofactor">
    <cofactor evidence="2">
        <name>FAD</name>
        <dbReference type="ChEBI" id="CHEBI:57692"/>
    </cofactor>
</comment>
<accession>A0AAD7HF54</accession>
<proteinExistence type="inferred from homology"/>
<evidence type="ECO:0000259" key="15">
    <source>
        <dbReference type="Pfam" id="PF01756"/>
    </source>
</evidence>
<comment type="catalytic activity">
    <reaction evidence="1">
        <text>a 2,3-saturated acyl-CoA + O2 = a (2E)-enoyl-CoA + H2O2</text>
        <dbReference type="Rhea" id="RHEA:38959"/>
        <dbReference type="ChEBI" id="CHEBI:15379"/>
        <dbReference type="ChEBI" id="CHEBI:16240"/>
        <dbReference type="ChEBI" id="CHEBI:58856"/>
        <dbReference type="ChEBI" id="CHEBI:65111"/>
        <dbReference type="EC" id="1.3.3.6"/>
    </reaction>
</comment>
<dbReference type="PANTHER" id="PTHR10909">
    <property type="entry name" value="ELECTRON TRANSPORT OXIDOREDUCTASE"/>
    <property type="match status" value="1"/>
</dbReference>
<feature type="domain" description="Acyl-coenzyme A oxidase N-terminal" evidence="16">
    <location>
        <begin position="19"/>
        <end position="138"/>
    </location>
</feature>
<evidence type="ECO:0000256" key="1">
    <source>
        <dbReference type="ARBA" id="ARBA00001201"/>
    </source>
</evidence>
<feature type="binding site" evidence="14">
    <location>
        <position position="145"/>
    </location>
    <ligand>
        <name>FAD</name>
        <dbReference type="ChEBI" id="CHEBI:57692"/>
    </ligand>
</feature>
<dbReference type="GO" id="GO:0005504">
    <property type="term" value="F:fatty acid binding"/>
    <property type="evidence" value="ECO:0007669"/>
    <property type="project" value="TreeGrafter"/>
</dbReference>
<evidence type="ECO:0000256" key="7">
    <source>
        <dbReference type="ARBA" id="ARBA00022827"/>
    </source>
</evidence>
<dbReference type="Gene3D" id="1.10.540.10">
    <property type="entry name" value="Acyl-CoA dehydrogenase/oxidase, N-terminal domain"/>
    <property type="match status" value="1"/>
</dbReference>
<keyword evidence="19" id="KW-1185">Reference proteome</keyword>
<dbReference type="InterPro" id="IPR037069">
    <property type="entry name" value="AcylCoA_DH/ox_N_sf"/>
</dbReference>
<dbReference type="AlphaFoldDB" id="A0AAD7HF54"/>
<dbReference type="GO" id="GO:0003997">
    <property type="term" value="F:acyl-CoA oxidase activity"/>
    <property type="evidence" value="ECO:0007669"/>
    <property type="project" value="UniProtKB-EC"/>
</dbReference>
<keyword evidence="7 12" id="KW-0274">FAD</keyword>
<comment type="similarity">
    <text evidence="5 12">Belongs to the acyl-CoA oxidase family.</text>
</comment>
<comment type="pathway">
    <text evidence="4">Lipid metabolism; peroxisomal fatty acid beta-oxidation.</text>
</comment>
<organism evidence="18 19">
    <name type="scientific">Mycena maculata</name>
    <dbReference type="NCBI Taxonomy" id="230809"/>
    <lineage>
        <taxon>Eukaryota</taxon>
        <taxon>Fungi</taxon>
        <taxon>Dikarya</taxon>
        <taxon>Basidiomycota</taxon>
        <taxon>Agaricomycotina</taxon>
        <taxon>Agaricomycetes</taxon>
        <taxon>Agaricomycetidae</taxon>
        <taxon>Agaricales</taxon>
        <taxon>Marasmiineae</taxon>
        <taxon>Mycenaceae</taxon>
        <taxon>Mycena</taxon>
    </lineage>
</organism>
<feature type="binding site" evidence="14">
    <location>
        <position position="184"/>
    </location>
    <ligand>
        <name>FAD</name>
        <dbReference type="ChEBI" id="CHEBI:57692"/>
    </ligand>
</feature>
<dbReference type="InterPro" id="IPR055060">
    <property type="entry name" value="ACOX_C_alpha1"/>
</dbReference>
<evidence type="ECO:0000256" key="2">
    <source>
        <dbReference type="ARBA" id="ARBA00001974"/>
    </source>
</evidence>
<dbReference type="InterPro" id="IPR009100">
    <property type="entry name" value="AcylCoA_DH/oxidase_NM_dom_sf"/>
</dbReference>
<dbReference type="Gene3D" id="1.20.140.10">
    <property type="entry name" value="Butyryl-CoA Dehydrogenase, subunit A, domain 3"/>
    <property type="match status" value="2"/>
</dbReference>
<evidence type="ECO:0000256" key="11">
    <source>
        <dbReference type="ARBA" id="ARBA00023140"/>
    </source>
</evidence>
<dbReference type="InterPro" id="IPR012258">
    <property type="entry name" value="Acyl-CoA_oxidase"/>
</dbReference>
<dbReference type="EMBL" id="JARJLG010000306">
    <property type="protein sequence ID" value="KAJ7718409.1"/>
    <property type="molecule type" value="Genomic_DNA"/>
</dbReference>
<dbReference type="InterPro" id="IPR036250">
    <property type="entry name" value="AcylCo_DH-like_C"/>
</dbReference>
<evidence type="ECO:0000256" key="13">
    <source>
        <dbReference type="PIRSR" id="PIRSR000168-1"/>
    </source>
</evidence>
<dbReference type="GO" id="GO:0071949">
    <property type="term" value="F:FAD binding"/>
    <property type="evidence" value="ECO:0007669"/>
    <property type="project" value="InterPro"/>
</dbReference>
<feature type="domain" description="Acyl-CoA oxidase C-terminal" evidence="15">
    <location>
        <begin position="483"/>
        <end position="666"/>
    </location>
</feature>
<comment type="caution">
    <text evidence="18">The sequence shown here is derived from an EMBL/GenBank/DDBJ whole genome shotgun (WGS) entry which is preliminary data.</text>
</comment>
<protein>
    <recommendedName>
        <fullName evidence="12">Acyl-coenzyme A oxidase</fullName>
    </recommendedName>
</protein>
<evidence type="ECO:0000256" key="8">
    <source>
        <dbReference type="ARBA" id="ARBA00022832"/>
    </source>
</evidence>
<evidence type="ECO:0000313" key="19">
    <source>
        <dbReference type="Proteomes" id="UP001215280"/>
    </source>
</evidence>
<dbReference type="Proteomes" id="UP001215280">
    <property type="component" value="Unassembled WGS sequence"/>
</dbReference>
<keyword evidence="6 12" id="KW-0285">Flavoprotein</keyword>
<evidence type="ECO:0000256" key="5">
    <source>
        <dbReference type="ARBA" id="ARBA00006288"/>
    </source>
</evidence>
<dbReference type="InterPro" id="IPR029320">
    <property type="entry name" value="Acyl-CoA_ox_N"/>
</dbReference>
<dbReference type="Pfam" id="PF14749">
    <property type="entry name" value="Acyl-CoA_ox_N"/>
    <property type="match status" value="1"/>
</dbReference>
<evidence type="ECO:0000256" key="12">
    <source>
        <dbReference type="PIRNR" id="PIRNR000168"/>
    </source>
</evidence>
<sequence length="669" mass="74046">MANRQIQLMNEARTRASFDSKELTNLIYGGVEVVRVRDAAFARIEKALRSSATNNLPAAVGEASRSAQYMDGLQFGQAMLKEKLVHRQSVFDFITPRYHFANASPFGLHFLMFIPALKLLGSPQQLAHWLPLAESGKILGTYCQTELGHGTFLRGLETTAIFDEVADEFIIHSPTTSSTKYWPGGLGYSSSHAIVMARLIISDRDHGVHPFIAQLRSLEDYTPFPGVELGDVGLKLGHNSSDNGYAVFSHFRVPRTHLLMRNAQVLRDGTYVAGTNTKLMYGTMLFARRIIIDSVYFQLAQAATIAIRYSTVREQGNLAFDSSESIEVPILMFKSQQYRLLTIMARSFALLFASKHAGALYDEMAAQQVHGDDSMLPHVHATMAGLKAYATQTAADGAEDARKCCGGHGYLAMSGFGNLVPTVTAMATLEGENYVMYQQTAHLLVKCASASREDLHENLLYLRCPVKTSLAADTDFLDPVIQSEVLRQRASCLVEEYTEALRVSQTRDRLSPTQAWNLHMMGLISAARAHIEYVVLDAFITAVRQIEAGSIRNVLHRVCSLFALSCIESPQGHGFVGDRSLSAHHLRRVHTTINDLLEEVLPNAIALSDAWNFSDASLESALGCRDGDVYERMMKWTRQVPLNVAAARTGSVFRPGFEEYIQPILKGKL</sequence>
<evidence type="ECO:0000256" key="9">
    <source>
        <dbReference type="ARBA" id="ARBA00023002"/>
    </source>
</evidence>
<dbReference type="Pfam" id="PF01756">
    <property type="entry name" value="ACOX"/>
    <property type="match status" value="1"/>
</dbReference>
<dbReference type="GO" id="GO:0055088">
    <property type="term" value="P:lipid homeostasis"/>
    <property type="evidence" value="ECO:0007669"/>
    <property type="project" value="TreeGrafter"/>
</dbReference>
<reference evidence="18" key="1">
    <citation type="submission" date="2023-03" db="EMBL/GenBank/DDBJ databases">
        <title>Massive genome expansion in bonnet fungi (Mycena s.s.) driven by repeated elements and novel gene families across ecological guilds.</title>
        <authorList>
            <consortium name="Lawrence Berkeley National Laboratory"/>
            <person name="Harder C.B."/>
            <person name="Miyauchi S."/>
            <person name="Viragh M."/>
            <person name="Kuo A."/>
            <person name="Thoen E."/>
            <person name="Andreopoulos B."/>
            <person name="Lu D."/>
            <person name="Skrede I."/>
            <person name="Drula E."/>
            <person name="Henrissat B."/>
            <person name="Morin E."/>
            <person name="Kohler A."/>
            <person name="Barry K."/>
            <person name="LaButti K."/>
            <person name="Morin E."/>
            <person name="Salamov A."/>
            <person name="Lipzen A."/>
            <person name="Mereny Z."/>
            <person name="Hegedus B."/>
            <person name="Baldrian P."/>
            <person name="Stursova M."/>
            <person name="Weitz H."/>
            <person name="Taylor A."/>
            <person name="Grigoriev I.V."/>
            <person name="Nagy L.G."/>
            <person name="Martin F."/>
            <person name="Kauserud H."/>
        </authorList>
    </citation>
    <scope>NUCLEOTIDE SEQUENCE</scope>
    <source>
        <strain evidence="18">CBHHK188m</strain>
    </source>
</reference>
<dbReference type="Pfam" id="PF22924">
    <property type="entry name" value="ACOX_C_alpha1"/>
    <property type="match status" value="1"/>
</dbReference>
<evidence type="ECO:0000256" key="3">
    <source>
        <dbReference type="ARBA" id="ARBA00004275"/>
    </source>
</evidence>
<keyword evidence="8" id="KW-0276">Fatty acid metabolism</keyword>
<keyword evidence="9" id="KW-0560">Oxidoreductase</keyword>
<evidence type="ECO:0000256" key="14">
    <source>
        <dbReference type="PIRSR" id="PIRSR000168-2"/>
    </source>
</evidence>
<keyword evidence="11" id="KW-0576">Peroxisome</keyword>
<dbReference type="PIRSF" id="PIRSF000168">
    <property type="entry name" value="Acyl-CoA_oxidase"/>
    <property type="match status" value="1"/>
</dbReference>
<gene>
    <name evidence="18" type="ORF">DFH07DRAFT_860275</name>
</gene>
<dbReference type="InterPro" id="IPR002655">
    <property type="entry name" value="Acyl-CoA_oxidase_C"/>
</dbReference>
<name>A0AAD7HF54_9AGAR</name>
<evidence type="ECO:0000259" key="17">
    <source>
        <dbReference type="Pfam" id="PF22924"/>
    </source>
</evidence>
<feature type="active site" description="Proton acceptor" evidence="13">
    <location>
        <position position="430"/>
    </location>
</feature>
<dbReference type="SUPFAM" id="SSF56645">
    <property type="entry name" value="Acyl-CoA dehydrogenase NM domain-like"/>
    <property type="match status" value="1"/>
</dbReference>
<dbReference type="GO" id="GO:0033540">
    <property type="term" value="P:fatty acid beta-oxidation using acyl-CoA oxidase"/>
    <property type="evidence" value="ECO:0007669"/>
    <property type="project" value="TreeGrafter"/>
</dbReference>
<dbReference type="FunFam" id="2.40.110.10:FF:000003">
    <property type="entry name" value="Acyl-coenzyme A oxidase"/>
    <property type="match status" value="1"/>
</dbReference>
<evidence type="ECO:0000313" key="18">
    <source>
        <dbReference type="EMBL" id="KAJ7718409.1"/>
    </source>
</evidence>
<feature type="domain" description="Acyl-CoA oxidase C-alpha1" evidence="17">
    <location>
        <begin position="281"/>
        <end position="445"/>
    </location>
</feature>
<comment type="subcellular location">
    <subcellularLocation>
        <location evidence="3">Peroxisome</location>
    </subcellularLocation>
</comment>
<evidence type="ECO:0000256" key="6">
    <source>
        <dbReference type="ARBA" id="ARBA00022630"/>
    </source>
</evidence>
<dbReference type="FunFam" id="1.20.140.10:FF:000007">
    <property type="entry name" value="Acyl-coenzyme A oxidase"/>
    <property type="match status" value="1"/>
</dbReference>
<keyword evidence="10" id="KW-0443">Lipid metabolism</keyword>
<evidence type="ECO:0000256" key="10">
    <source>
        <dbReference type="ARBA" id="ARBA00023098"/>
    </source>
</evidence>
<dbReference type="FunFam" id="1.20.140.10:FF:000015">
    <property type="entry name" value="Acyl-coenzyme A oxidase"/>
    <property type="match status" value="1"/>
</dbReference>
<dbReference type="GO" id="GO:0005777">
    <property type="term" value="C:peroxisome"/>
    <property type="evidence" value="ECO:0007669"/>
    <property type="project" value="UniProtKB-SubCell"/>
</dbReference>
<dbReference type="InterPro" id="IPR046373">
    <property type="entry name" value="Acyl-CoA_Oxase/DH_mid-dom_sf"/>
</dbReference>
<dbReference type="Gene3D" id="2.40.110.10">
    <property type="entry name" value="Butyryl-CoA Dehydrogenase, subunit A, domain 2"/>
    <property type="match status" value="1"/>
</dbReference>
<dbReference type="SUPFAM" id="SSF47203">
    <property type="entry name" value="Acyl-CoA dehydrogenase C-terminal domain-like"/>
    <property type="match status" value="2"/>
</dbReference>
<evidence type="ECO:0000256" key="4">
    <source>
        <dbReference type="ARBA" id="ARBA00004846"/>
    </source>
</evidence>
<evidence type="ECO:0000259" key="16">
    <source>
        <dbReference type="Pfam" id="PF14749"/>
    </source>
</evidence>